<feature type="transmembrane region" description="Helical" evidence="1">
    <location>
        <begin position="53"/>
        <end position="72"/>
    </location>
</feature>
<gene>
    <name evidence="2" type="ORF">SAMN05660330_01417</name>
</gene>
<evidence type="ECO:0000313" key="3">
    <source>
        <dbReference type="Proteomes" id="UP000199073"/>
    </source>
</evidence>
<dbReference type="Proteomes" id="UP000199073">
    <property type="component" value="Unassembled WGS sequence"/>
</dbReference>
<keyword evidence="3" id="KW-1185">Reference proteome</keyword>
<dbReference type="AlphaFoldDB" id="A0A1H0NRQ9"/>
<keyword evidence="1" id="KW-0472">Membrane</keyword>
<evidence type="ECO:0000256" key="1">
    <source>
        <dbReference type="SAM" id="Phobius"/>
    </source>
</evidence>
<dbReference type="EMBL" id="FNJI01000008">
    <property type="protein sequence ID" value="SDO95339.1"/>
    <property type="molecule type" value="Genomic_DNA"/>
</dbReference>
<keyword evidence="1" id="KW-1133">Transmembrane helix</keyword>
<evidence type="ECO:0000313" key="2">
    <source>
        <dbReference type="EMBL" id="SDO95339.1"/>
    </source>
</evidence>
<keyword evidence="1" id="KW-0812">Transmembrane</keyword>
<name>A0A1H0NRQ9_9BACT</name>
<protein>
    <submittedName>
        <fullName evidence="2">Uncharacterized protein</fullName>
    </submittedName>
</protein>
<reference evidence="2 3" key="1">
    <citation type="submission" date="2016-10" db="EMBL/GenBank/DDBJ databases">
        <authorList>
            <person name="de Groot N.N."/>
        </authorList>
    </citation>
    <scope>NUCLEOTIDE SEQUENCE [LARGE SCALE GENOMIC DNA]</scope>
    <source>
        <strain evidence="2 3">DSM 12130</strain>
    </source>
</reference>
<dbReference type="STRING" id="91360.SAMN05660330_01417"/>
<accession>A0A1H0NRQ9</accession>
<proteinExistence type="predicted"/>
<organism evidence="2 3">
    <name type="scientific">Desulforhopalus singaporensis</name>
    <dbReference type="NCBI Taxonomy" id="91360"/>
    <lineage>
        <taxon>Bacteria</taxon>
        <taxon>Pseudomonadati</taxon>
        <taxon>Thermodesulfobacteriota</taxon>
        <taxon>Desulfobulbia</taxon>
        <taxon>Desulfobulbales</taxon>
        <taxon>Desulfocapsaceae</taxon>
        <taxon>Desulforhopalus</taxon>
    </lineage>
</organism>
<sequence length="73" mass="8493">MEIVFGCILVVSLIFFLIFARKELFELLNNSFEPLISSVLSIWSINLIQNDNILGAIFLICIIIIFWITAYYF</sequence>